<dbReference type="InterPro" id="IPR003399">
    <property type="entry name" value="Mce/MlaD"/>
</dbReference>
<dbReference type="Proteomes" id="UP001185899">
    <property type="component" value="Unassembled WGS sequence"/>
</dbReference>
<sequence length="345" mass="36144">MAVFDDLTGRSAGPATLRLRGLAVAVAVAVFAGGLTAYARGAFDSPFELTLDAASVGDGLTPGSEVKFRGLSIGTVDNIETVGFGRQRLQLEIDPSQAGELTDTMQAQFSSSNVFGSTAIELVSDGTGAPLADNSTLEVSKDLRGATVTGVFRRVADLTEVLDTEQVDHLLDLIANTSVEVSRNLKPYFDTAQMMANNQIDPLAWKLHRGAELGEGIGNLVPPLLDLVVGVVDKSVYVEAPADRARTIAANDGLSDQLMIPVGDLLKANNPNLSKLLSTVLDLLVPITASIGTLAPSYDRVPQVLDGISDAFPVVDGKPQLQLDLIVETMPNLAGAVAAHEEANG</sequence>
<name>A0ABU4AXS6_9NOCA</name>
<organism evidence="3 4">
    <name type="scientific">Rhodococcus cercidiphylli</name>
    <dbReference type="NCBI Taxonomy" id="489916"/>
    <lineage>
        <taxon>Bacteria</taxon>
        <taxon>Bacillati</taxon>
        <taxon>Actinomycetota</taxon>
        <taxon>Actinomycetes</taxon>
        <taxon>Mycobacteriales</taxon>
        <taxon>Nocardiaceae</taxon>
        <taxon>Rhodococcus</taxon>
    </lineage>
</organism>
<keyword evidence="1" id="KW-0812">Transmembrane</keyword>
<evidence type="ECO:0000313" key="4">
    <source>
        <dbReference type="Proteomes" id="UP001185899"/>
    </source>
</evidence>
<dbReference type="Pfam" id="PF02470">
    <property type="entry name" value="MlaD"/>
    <property type="match status" value="1"/>
</dbReference>
<proteinExistence type="predicted"/>
<reference evidence="3 4" key="1">
    <citation type="submission" date="2023-10" db="EMBL/GenBank/DDBJ databases">
        <title>Development of a sustainable strategy for remediation of hydrocarbon-contaminated territories based on the waste exchange concept.</title>
        <authorList>
            <person name="Krivoruchko A."/>
        </authorList>
    </citation>
    <scope>NUCLEOTIDE SEQUENCE [LARGE SCALE GENOMIC DNA]</scope>
    <source>
        <strain evidence="3 4">IEGM 1322</strain>
    </source>
</reference>
<comment type="caution">
    <text evidence="3">The sequence shown here is derived from an EMBL/GenBank/DDBJ whole genome shotgun (WGS) entry which is preliminary data.</text>
</comment>
<evidence type="ECO:0000256" key="1">
    <source>
        <dbReference type="SAM" id="Phobius"/>
    </source>
</evidence>
<dbReference type="EMBL" id="JAWLKE010000004">
    <property type="protein sequence ID" value="MDV6231047.1"/>
    <property type="molecule type" value="Genomic_DNA"/>
</dbReference>
<dbReference type="RefSeq" id="WP_300521118.1">
    <property type="nucleotide sequence ID" value="NZ_JAWLKE010000004.1"/>
</dbReference>
<accession>A0ABU4AXS6</accession>
<keyword evidence="1" id="KW-1133">Transmembrane helix</keyword>
<dbReference type="PANTHER" id="PTHR33371:SF19">
    <property type="entry name" value="MCE-FAMILY PROTEIN MCE4A"/>
    <property type="match status" value="1"/>
</dbReference>
<dbReference type="PANTHER" id="PTHR33371">
    <property type="entry name" value="INTERMEMBRANE PHOSPHOLIPID TRANSPORT SYSTEM BINDING PROTEIN MLAD-RELATED"/>
    <property type="match status" value="1"/>
</dbReference>
<dbReference type="InterPro" id="IPR052336">
    <property type="entry name" value="MlaD_Phospholipid_Transporter"/>
</dbReference>
<evidence type="ECO:0000313" key="3">
    <source>
        <dbReference type="EMBL" id="MDV6231047.1"/>
    </source>
</evidence>
<protein>
    <submittedName>
        <fullName evidence="3">MlaD family protein</fullName>
    </submittedName>
</protein>
<gene>
    <name evidence="3" type="ORF">R3P95_10850</name>
</gene>
<keyword evidence="4" id="KW-1185">Reference proteome</keyword>
<feature type="domain" description="Mce/MlaD" evidence="2">
    <location>
        <begin position="49"/>
        <end position="123"/>
    </location>
</feature>
<keyword evidence="1" id="KW-0472">Membrane</keyword>
<evidence type="ECO:0000259" key="2">
    <source>
        <dbReference type="Pfam" id="PF02470"/>
    </source>
</evidence>
<feature type="transmembrane region" description="Helical" evidence="1">
    <location>
        <begin position="21"/>
        <end position="39"/>
    </location>
</feature>